<dbReference type="HAMAP" id="MF_01886">
    <property type="entry name" value="tRNA_acetyltr_TmcA"/>
    <property type="match status" value="1"/>
</dbReference>
<accession>A0A830FA34</accession>
<feature type="domain" description="TcmA/NAT10 helicase" evidence="13">
    <location>
        <begin position="265"/>
        <end position="434"/>
    </location>
</feature>
<evidence type="ECO:0000256" key="6">
    <source>
        <dbReference type="ARBA" id="ARBA00022840"/>
    </source>
</evidence>
<evidence type="ECO:0000259" key="15">
    <source>
        <dbReference type="Pfam" id="PF13718"/>
    </source>
</evidence>
<dbReference type="InterPro" id="IPR038321">
    <property type="entry name" value="TmcA_C_sf"/>
</dbReference>
<comment type="subcellular location">
    <subcellularLocation>
        <location evidence="12">Cytoplasm</location>
    </subcellularLocation>
</comment>
<dbReference type="EC" id="2.3.1.193" evidence="12"/>
<dbReference type="Gene3D" id="3.40.630.30">
    <property type="match status" value="1"/>
</dbReference>
<keyword evidence="5 12" id="KW-0547">Nucleotide-binding</keyword>
<dbReference type="InterPro" id="IPR000182">
    <property type="entry name" value="GNAT_dom"/>
</dbReference>
<dbReference type="PANTHER" id="PTHR10925">
    <property type="entry name" value="N-ACETYLTRANSFERASE 10"/>
    <property type="match status" value="1"/>
</dbReference>
<keyword evidence="4 12" id="KW-0819">tRNA processing</keyword>
<dbReference type="PANTHER" id="PTHR10925:SF5">
    <property type="entry name" value="RNA CYTIDINE ACETYLTRANSFERASE"/>
    <property type="match status" value="1"/>
</dbReference>
<dbReference type="Pfam" id="PF08351">
    <property type="entry name" value="TmcA_N"/>
    <property type="match status" value="1"/>
</dbReference>
<keyword evidence="1 12" id="KW-0963">Cytoplasm</keyword>
<comment type="catalytic activity">
    <reaction evidence="11">
        <text>a cytidine in mRNA + acetyl-CoA + ATP + H2O = an N(4)-acetylcytidine in mRNA + ADP + phosphate + CoA + H(+)</text>
        <dbReference type="Rhea" id="RHEA:58480"/>
        <dbReference type="Rhea" id="RHEA-COMP:15145"/>
        <dbReference type="Rhea" id="RHEA-COMP:15146"/>
        <dbReference type="ChEBI" id="CHEBI:15377"/>
        <dbReference type="ChEBI" id="CHEBI:15378"/>
        <dbReference type="ChEBI" id="CHEBI:30616"/>
        <dbReference type="ChEBI" id="CHEBI:43474"/>
        <dbReference type="ChEBI" id="CHEBI:57287"/>
        <dbReference type="ChEBI" id="CHEBI:57288"/>
        <dbReference type="ChEBI" id="CHEBI:74900"/>
        <dbReference type="ChEBI" id="CHEBI:82748"/>
        <dbReference type="ChEBI" id="CHEBI:456216"/>
    </reaction>
</comment>
<dbReference type="GO" id="GO:1904812">
    <property type="term" value="P:rRNA acetylation involved in maturation of SSU-rRNA"/>
    <property type="evidence" value="ECO:0007669"/>
    <property type="project" value="TreeGrafter"/>
</dbReference>
<dbReference type="EMBL" id="BMPG01000001">
    <property type="protein sequence ID" value="GGL54880.1"/>
    <property type="molecule type" value="Genomic_DNA"/>
</dbReference>
<comment type="function">
    <text evidence="12">Catalyzes the formation of N(4)-acetylcytidine (ac(4)C) at the wobble position of tRNA(Met), by using acetyl-CoA as an acetyl donor and ATP (or GTP).</text>
</comment>
<evidence type="ECO:0000256" key="10">
    <source>
        <dbReference type="ARBA" id="ARBA00049889"/>
    </source>
</evidence>
<dbReference type="Proteomes" id="UP000607197">
    <property type="component" value="Unassembled WGS sequence"/>
</dbReference>
<dbReference type="Gene3D" id="1.20.120.890">
    <property type="entry name" value="tRNA(Met) cytidine acetyltransferase, tail domain"/>
    <property type="match status" value="1"/>
</dbReference>
<keyword evidence="8 12" id="KW-0012">Acyltransferase</keyword>
<feature type="binding site" evidence="12">
    <location>
        <position position="416"/>
    </location>
    <ligand>
        <name>ATP</name>
        <dbReference type="ChEBI" id="CHEBI:30616"/>
    </ligand>
</feature>
<evidence type="ECO:0000256" key="11">
    <source>
        <dbReference type="ARBA" id="ARBA00049914"/>
    </source>
</evidence>
<keyword evidence="3 12" id="KW-0808">Transferase</keyword>
<dbReference type="Gene3D" id="3.40.50.300">
    <property type="entry name" value="P-loop containing nucleotide triphosphate hydrolases"/>
    <property type="match status" value="1"/>
</dbReference>
<dbReference type="GO" id="GO:0051391">
    <property type="term" value="P:tRNA acetylation"/>
    <property type="evidence" value="ECO:0007669"/>
    <property type="project" value="UniProtKB-UniRule"/>
</dbReference>
<dbReference type="GO" id="GO:1990883">
    <property type="term" value="F:18S rRNA cytidine N-acetyltransferase activity"/>
    <property type="evidence" value="ECO:0007669"/>
    <property type="project" value="TreeGrafter"/>
</dbReference>
<evidence type="ECO:0000256" key="2">
    <source>
        <dbReference type="ARBA" id="ARBA00022555"/>
    </source>
</evidence>
<dbReference type="Pfam" id="PF13718">
    <property type="entry name" value="GNAT_acetyltr_2"/>
    <property type="match status" value="2"/>
</dbReference>
<gene>
    <name evidence="12" type="primary">tmcA</name>
    <name evidence="16" type="ORF">GCM10009039_11240</name>
</gene>
<comment type="similarity">
    <text evidence="12">Belongs to the TmcA family.</text>
</comment>
<dbReference type="InterPro" id="IPR016181">
    <property type="entry name" value="Acyl_CoA_acyltransferase"/>
</dbReference>
<evidence type="ECO:0000256" key="5">
    <source>
        <dbReference type="ARBA" id="ARBA00022741"/>
    </source>
</evidence>
<keyword evidence="6 12" id="KW-0067">ATP-binding</keyword>
<feature type="domain" description="N-acetyltransferase" evidence="15">
    <location>
        <begin position="585"/>
        <end position="633"/>
    </location>
</feature>
<evidence type="ECO:0000256" key="7">
    <source>
        <dbReference type="ARBA" id="ARBA00022884"/>
    </source>
</evidence>
<evidence type="ECO:0000256" key="12">
    <source>
        <dbReference type="HAMAP-Rule" id="MF_01886"/>
    </source>
</evidence>
<proteinExistence type="inferred from homology"/>
<evidence type="ECO:0000256" key="4">
    <source>
        <dbReference type="ARBA" id="ARBA00022694"/>
    </source>
</evidence>
<comment type="catalytic activity">
    <reaction evidence="9">
        <text>a cytidine in tRNA + acetyl-CoA + ATP + H2O = an N(4)-acetylcytidine in tRNA + ADP + phosphate + CoA + H(+)</text>
        <dbReference type="Rhea" id="RHEA:53876"/>
        <dbReference type="Rhea" id="RHEA-COMP:13670"/>
        <dbReference type="Rhea" id="RHEA-COMP:13671"/>
        <dbReference type="ChEBI" id="CHEBI:15377"/>
        <dbReference type="ChEBI" id="CHEBI:15378"/>
        <dbReference type="ChEBI" id="CHEBI:30616"/>
        <dbReference type="ChEBI" id="CHEBI:43474"/>
        <dbReference type="ChEBI" id="CHEBI:57287"/>
        <dbReference type="ChEBI" id="CHEBI:57288"/>
        <dbReference type="ChEBI" id="CHEBI:74900"/>
        <dbReference type="ChEBI" id="CHEBI:82748"/>
        <dbReference type="ChEBI" id="CHEBI:456216"/>
    </reaction>
</comment>
<dbReference type="InterPro" id="IPR024914">
    <property type="entry name" value="tRNA_acetyltr_TmcA"/>
</dbReference>
<dbReference type="NCBIfam" id="NF041296">
    <property type="entry name" value="RNAactase_tcmA_Halo"/>
    <property type="match status" value="1"/>
</dbReference>
<organism evidence="16 17">
    <name type="scientific">Halocalculus aciditolerans</name>
    <dbReference type="NCBI Taxonomy" id="1383812"/>
    <lineage>
        <taxon>Archaea</taxon>
        <taxon>Methanobacteriati</taxon>
        <taxon>Methanobacteriota</taxon>
        <taxon>Stenosarchaea group</taxon>
        <taxon>Halobacteria</taxon>
        <taxon>Halobacteriales</taxon>
        <taxon>Halobacteriaceae</taxon>
        <taxon>Halocalculus</taxon>
    </lineage>
</organism>
<keyword evidence="2 12" id="KW-0820">tRNA-binding</keyword>
<dbReference type="InterPro" id="IPR013562">
    <property type="entry name" value="TmcA/NAT10_N"/>
</dbReference>
<feature type="domain" description="N-acetyltransferase" evidence="15">
    <location>
        <begin position="472"/>
        <end position="580"/>
    </location>
</feature>
<dbReference type="SUPFAM" id="SSF55729">
    <property type="entry name" value="Acyl-CoA N-acyltransferases (Nat)"/>
    <property type="match status" value="1"/>
</dbReference>
<dbReference type="Pfam" id="PF05127">
    <property type="entry name" value="NAT10_TcmA_helicase"/>
    <property type="match status" value="1"/>
</dbReference>
<evidence type="ECO:0000259" key="13">
    <source>
        <dbReference type="Pfam" id="PF05127"/>
    </source>
</evidence>
<reference evidence="16" key="1">
    <citation type="journal article" date="2014" name="Int. J. Syst. Evol. Microbiol.">
        <title>Complete genome sequence of Corynebacterium casei LMG S-19264T (=DSM 44701T), isolated from a smear-ripened cheese.</title>
        <authorList>
            <consortium name="US DOE Joint Genome Institute (JGI-PGF)"/>
            <person name="Walter F."/>
            <person name="Albersmeier A."/>
            <person name="Kalinowski J."/>
            <person name="Ruckert C."/>
        </authorList>
    </citation>
    <scope>NUCLEOTIDE SEQUENCE</scope>
    <source>
        <strain evidence="16">JCM 19596</strain>
    </source>
</reference>
<dbReference type="AlphaFoldDB" id="A0A830FA34"/>
<dbReference type="Gene3D" id="3.40.50.11040">
    <property type="match status" value="1"/>
</dbReference>
<name>A0A830FA34_9EURY</name>
<dbReference type="SUPFAM" id="SSF52540">
    <property type="entry name" value="P-loop containing nucleoside triphosphate hydrolases"/>
    <property type="match status" value="1"/>
</dbReference>
<feature type="binding site" evidence="12">
    <location>
        <position position="245"/>
    </location>
    <ligand>
        <name>ATP</name>
        <dbReference type="ChEBI" id="CHEBI:30616"/>
    </ligand>
</feature>
<dbReference type="GO" id="GO:0005524">
    <property type="term" value="F:ATP binding"/>
    <property type="evidence" value="ECO:0007669"/>
    <property type="project" value="UniProtKB-UniRule"/>
</dbReference>
<evidence type="ECO:0000256" key="1">
    <source>
        <dbReference type="ARBA" id="ARBA00022490"/>
    </source>
</evidence>
<sequence length="785" mass="84229">MRTVTPFPSPGEGAGMFADAVDALLAEARATNERRLLVLRGGHDATLDAAADALDRAGVDRSNASLVGHRDALGCERIDPHHSAELLGTTRDVVVVDCHDETRPNALGRVAGAVDGGGLLVLCTPGFDDWPGHDDRFDEGLAVPPFETADVTGRFRERLADTLRAHRGVALVDVVRGEATAVEDTTRGEATAAEDVDAGVDTQGVVVEDDGLTHPAPRLASGSVEFPAEHAFPAAAYEACLTGDQVDAVHAFEALREADTAVVAEANRGRGKSSAAGIAAACLAAAGDDVLVTAPEYRNAREAFRRARSLLDALDELTGDPGENPRSIETAAGGRIWFERAPDVADADDPDVLLVDEAAALPVRLLEAFLDYSRVAFTTTVHGYEGAGRGFDVRFRDRLAESDHAATDVTLTDPIRYAAGDPVEAWVFHALLLDARPPVDPLVEDTAVASVEHRRVTPADLAADENLLRECFGLLVYAHYRTEPDDLARLLDAPNLTLHALTHDDHVVAVNLLAREGGLDADLRASMYTGSRVKGNMLPDVLTSQLRDEDAAEPVGERVMRIAAHHACRSRGLGSHLLGAVRDTLDCDWYGVGYGATPDLLSFWRENGFSTVHLSTTRNDSSGEYSALMLDPLTEKGEALHDRHAEWFARRVSDVLADALTDLDPDVARAAIAACDADHSLSLTDADWRVVAGAAYGSAMYAVDPRPFRELALHGLVDDAVRLDPDAQRLLVAKLLQLRAWDEVVEDFDYHSRGTAMRALGEALVPLVAAFGTEAARAERERYAE</sequence>
<protein>
    <recommendedName>
        <fullName evidence="12">tRNA(Met) cytidine acetyltransferase TmcA</fullName>
        <ecNumber evidence="12">2.3.1.193</ecNumber>
    </recommendedName>
</protein>
<reference evidence="16" key="2">
    <citation type="submission" date="2020-09" db="EMBL/GenBank/DDBJ databases">
        <authorList>
            <person name="Sun Q."/>
            <person name="Ohkuma M."/>
        </authorList>
    </citation>
    <scope>NUCLEOTIDE SEQUENCE</scope>
    <source>
        <strain evidence="16">JCM 19596</strain>
    </source>
</reference>
<dbReference type="InterPro" id="IPR053477">
    <property type="entry name" value="tRNA_Cytidine_AcTrnsfr"/>
</dbReference>
<keyword evidence="17" id="KW-1185">Reference proteome</keyword>
<keyword evidence="7 12" id="KW-0694">RNA-binding</keyword>
<evidence type="ECO:0000256" key="8">
    <source>
        <dbReference type="ARBA" id="ARBA00023315"/>
    </source>
</evidence>
<dbReference type="GO" id="GO:0000049">
    <property type="term" value="F:tRNA binding"/>
    <property type="evidence" value="ECO:0007669"/>
    <property type="project" value="UniProtKB-UniRule"/>
</dbReference>
<evidence type="ECO:0000256" key="9">
    <source>
        <dbReference type="ARBA" id="ARBA00049883"/>
    </source>
</evidence>
<dbReference type="InterPro" id="IPR007807">
    <property type="entry name" value="TcmA/NAT10_helicase"/>
</dbReference>
<evidence type="ECO:0000256" key="3">
    <source>
        <dbReference type="ARBA" id="ARBA00022679"/>
    </source>
</evidence>
<evidence type="ECO:0000313" key="17">
    <source>
        <dbReference type="Proteomes" id="UP000607197"/>
    </source>
</evidence>
<comment type="caution">
    <text evidence="12">Lacks conserved residue(s) required for the propagation of feature annotation.</text>
</comment>
<dbReference type="GO" id="GO:0002101">
    <property type="term" value="P:tRNA wobble cytosine modification"/>
    <property type="evidence" value="ECO:0007669"/>
    <property type="project" value="UniProtKB-UniRule"/>
</dbReference>
<evidence type="ECO:0000259" key="14">
    <source>
        <dbReference type="Pfam" id="PF08351"/>
    </source>
</evidence>
<dbReference type="InterPro" id="IPR032672">
    <property type="entry name" value="TmcA/NAT10/Kre33"/>
</dbReference>
<comment type="catalytic activity">
    <reaction evidence="12">
        <text>cytidine(34) in elongator tRNA(Met) + acetyl-CoA + ATP + H2O = N(4)-acetylcytidine(34) in elongator tRNA(Met) + ADP + phosphate + CoA + H(+)</text>
        <dbReference type="Rhea" id="RHEA:43788"/>
        <dbReference type="Rhea" id="RHEA-COMP:10693"/>
        <dbReference type="Rhea" id="RHEA-COMP:10694"/>
        <dbReference type="ChEBI" id="CHEBI:15377"/>
        <dbReference type="ChEBI" id="CHEBI:15378"/>
        <dbReference type="ChEBI" id="CHEBI:30616"/>
        <dbReference type="ChEBI" id="CHEBI:43474"/>
        <dbReference type="ChEBI" id="CHEBI:57287"/>
        <dbReference type="ChEBI" id="CHEBI:57288"/>
        <dbReference type="ChEBI" id="CHEBI:74900"/>
        <dbReference type="ChEBI" id="CHEBI:82748"/>
        <dbReference type="ChEBI" id="CHEBI:456216"/>
        <dbReference type="EC" id="2.3.1.193"/>
    </reaction>
</comment>
<dbReference type="GO" id="GO:0051392">
    <property type="term" value="F:tRNA cytidine N4-acetyltransferase activity"/>
    <property type="evidence" value="ECO:0007669"/>
    <property type="project" value="UniProtKB-UniRule"/>
</dbReference>
<evidence type="ECO:0000313" key="16">
    <source>
        <dbReference type="EMBL" id="GGL54880.1"/>
    </source>
</evidence>
<comment type="caution">
    <text evidence="16">The sequence shown here is derived from an EMBL/GenBank/DDBJ whole genome shotgun (WGS) entry which is preliminary data.</text>
</comment>
<dbReference type="GO" id="GO:0005737">
    <property type="term" value="C:cytoplasm"/>
    <property type="evidence" value="ECO:0007669"/>
    <property type="project" value="UniProtKB-SubCell"/>
</dbReference>
<comment type="catalytic activity">
    <reaction evidence="10">
        <text>a cytidine in RNA + acetyl-CoA + ATP + H2O = an N(4)-acetylcytidine in RNA + ADP + phosphate + CoA + H(+)</text>
        <dbReference type="Rhea" id="RHEA:82211"/>
        <dbReference type="Rhea" id="RHEA-COMP:15704"/>
        <dbReference type="Rhea" id="RHEA-COMP:19834"/>
        <dbReference type="ChEBI" id="CHEBI:15377"/>
        <dbReference type="ChEBI" id="CHEBI:15378"/>
        <dbReference type="ChEBI" id="CHEBI:30616"/>
        <dbReference type="ChEBI" id="CHEBI:43474"/>
        <dbReference type="ChEBI" id="CHEBI:57287"/>
        <dbReference type="ChEBI" id="CHEBI:57288"/>
        <dbReference type="ChEBI" id="CHEBI:74900"/>
        <dbReference type="ChEBI" id="CHEBI:82748"/>
        <dbReference type="ChEBI" id="CHEBI:456216"/>
    </reaction>
</comment>
<feature type="domain" description="TmcA/NAT10 N-terminal" evidence="14">
    <location>
        <begin position="17"/>
        <end position="173"/>
    </location>
</feature>
<dbReference type="InterPro" id="IPR027417">
    <property type="entry name" value="P-loop_NTPase"/>
</dbReference>